<dbReference type="Proteomes" id="UP000295366">
    <property type="component" value="Unassembled WGS sequence"/>
</dbReference>
<comment type="caution">
    <text evidence="1">The sequence shown here is derived from an EMBL/GenBank/DDBJ whole genome shotgun (WGS) entry which is preliminary data.</text>
</comment>
<evidence type="ECO:0000313" key="2">
    <source>
        <dbReference type="Proteomes" id="UP000295366"/>
    </source>
</evidence>
<organism evidence="1 2">
    <name type="scientific">Rathayibacter tanaceti</name>
    <dbReference type="NCBI Taxonomy" id="1671680"/>
    <lineage>
        <taxon>Bacteria</taxon>
        <taxon>Bacillati</taxon>
        <taxon>Actinomycetota</taxon>
        <taxon>Actinomycetes</taxon>
        <taxon>Micrococcales</taxon>
        <taxon>Microbacteriaceae</taxon>
        <taxon>Rathayibacter</taxon>
    </lineage>
</organism>
<gene>
    <name evidence="1" type="ORF">EV639_104120</name>
</gene>
<reference evidence="1 2" key="1">
    <citation type="journal article" date="2015" name="Stand. Genomic Sci.">
        <title>Genomic Encyclopedia of Bacterial and Archaeal Type Strains, Phase III: the genomes of soil and plant-associated and newly described type strains.</title>
        <authorList>
            <person name="Whitman W.B."/>
            <person name="Woyke T."/>
            <person name="Klenk H.P."/>
            <person name="Zhou Y."/>
            <person name="Lilburn T.G."/>
            <person name="Beck B.J."/>
            <person name="De Vos P."/>
            <person name="Vandamme P."/>
            <person name="Eisen J.A."/>
            <person name="Garrity G."/>
            <person name="Hugenholtz P."/>
            <person name="Kyrpides N.C."/>
        </authorList>
    </citation>
    <scope>NUCLEOTIDE SEQUENCE [LARGE SCALE GENOMIC DNA]</scope>
    <source>
        <strain evidence="1 2">VKM Ac-2596</strain>
    </source>
</reference>
<sequence>MTARYRLGQSRWRRRSSLRRLFVLLVPARRRGSRSGRAVAGARRWSGGHRRGHSRSRRRLRRASASPHRRMRGTGPRAASKPNFRSIRMVSGSPAELLAFLGGDVRAAALQEVRSLYVRDRHAFLSDYFGPDVDIGESDVSKALFECDSATDLAFALGTLLWDAEELGVAVEFFRFSAKGGDLWRQLHLAEALEWTDSWEEALEISEKLRILEFRGRVFAAGLAGIIRFERLGDSGDQVVALLNEAAPYAGDFAVGLADVRASRGEFSAARELLELELASEQPRVFRKLADLLMEGFSDFYGAEKMYRRGIQLGDWYSAYNLAKLFVDQQRVHEARELLEWASARGGDDDVLALLSRIDS</sequence>
<name>A0ACD2XK84_9MICO</name>
<protein>
    <submittedName>
        <fullName evidence="1">Uncharacterized protein</fullName>
    </submittedName>
</protein>
<evidence type="ECO:0000313" key="1">
    <source>
        <dbReference type="EMBL" id="TCO37454.1"/>
    </source>
</evidence>
<keyword evidence="2" id="KW-1185">Reference proteome</keyword>
<proteinExistence type="predicted"/>
<dbReference type="EMBL" id="SLWP01000004">
    <property type="protein sequence ID" value="TCO37454.1"/>
    <property type="molecule type" value="Genomic_DNA"/>
</dbReference>
<accession>A0ACD2XK84</accession>